<dbReference type="GO" id="GO:0005524">
    <property type="term" value="F:ATP binding"/>
    <property type="evidence" value="ECO:0007669"/>
    <property type="project" value="UniProtKB-KW"/>
</dbReference>
<evidence type="ECO:0000259" key="23">
    <source>
        <dbReference type="SMART" id="SM00831"/>
    </source>
</evidence>
<dbReference type="PANTHER" id="PTHR42861">
    <property type="entry name" value="CALCIUM-TRANSPORTING ATPASE"/>
    <property type="match status" value="1"/>
</dbReference>
<dbReference type="GO" id="GO:0046872">
    <property type="term" value="F:metal ion binding"/>
    <property type="evidence" value="ECO:0007669"/>
    <property type="project" value="UniProtKB-KW"/>
</dbReference>
<keyword evidence="11" id="KW-0630">Potassium</keyword>
<keyword evidence="15" id="KW-0406">Ion transport</keyword>
<evidence type="ECO:0000256" key="13">
    <source>
        <dbReference type="ARBA" id="ARBA00022989"/>
    </source>
</evidence>
<evidence type="ECO:0000256" key="2">
    <source>
        <dbReference type="ARBA" id="ARBA00004651"/>
    </source>
</evidence>
<dbReference type="Gene3D" id="2.70.150.10">
    <property type="entry name" value="Calcium-transporting ATPase, cytoplasmic transduction domain A"/>
    <property type="match status" value="1"/>
</dbReference>
<keyword evidence="16 22" id="KW-0472">Membrane</keyword>
<evidence type="ECO:0000256" key="17">
    <source>
        <dbReference type="ARBA" id="ARBA00023201"/>
    </source>
</evidence>
<evidence type="ECO:0000256" key="10">
    <source>
        <dbReference type="ARBA" id="ARBA00022842"/>
    </source>
</evidence>
<evidence type="ECO:0000256" key="15">
    <source>
        <dbReference type="ARBA" id="ARBA00023065"/>
    </source>
</evidence>
<evidence type="ECO:0000256" key="20">
    <source>
        <dbReference type="ARBA" id="ARBA00048599"/>
    </source>
</evidence>
<comment type="subcellular location">
    <subcellularLocation>
        <location evidence="2">Cell membrane</location>
        <topology evidence="2">Multi-pass membrane protein</topology>
    </subcellularLocation>
</comment>
<dbReference type="FunFam" id="2.70.150.10:FF:000016">
    <property type="entry name" value="Calcium-transporting P-type ATPase putative"/>
    <property type="match status" value="1"/>
</dbReference>
<accession>A0A1E3PDB7</accession>
<dbReference type="GO" id="GO:0008554">
    <property type="term" value="F:P-type sodium transporter activity"/>
    <property type="evidence" value="ECO:0007669"/>
    <property type="project" value="UniProtKB-EC"/>
</dbReference>
<keyword evidence="8" id="KW-0547">Nucleotide-binding</keyword>
<dbReference type="SUPFAM" id="SSF81653">
    <property type="entry name" value="Calcium ATPase, transduction domain A"/>
    <property type="match status" value="1"/>
</dbReference>
<organism evidence="24 25">
    <name type="scientific">Nadsonia fulvescens var. elongata DSM 6958</name>
    <dbReference type="NCBI Taxonomy" id="857566"/>
    <lineage>
        <taxon>Eukaryota</taxon>
        <taxon>Fungi</taxon>
        <taxon>Dikarya</taxon>
        <taxon>Ascomycota</taxon>
        <taxon>Saccharomycotina</taxon>
        <taxon>Dipodascomycetes</taxon>
        <taxon>Dipodascales</taxon>
        <taxon>Dipodascales incertae sedis</taxon>
        <taxon>Nadsonia</taxon>
    </lineage>
</organism>
<keyword evidence="3" id="KW-0813">Transport</keyword>
<dbReference type="InterPro" id="IPR001757">
    <property type="entry name" value="P_typ_ATPase"/>
</dbReference>
<dbReference type="InterPro" id="IPR023299">
    <property type="entry name" value="ATPase_P-typ_cyto_dom_N"/>
</dbReference>
<feature type="transmembrane region" description="Helical" evidence="22">
    <location>
        <begin position="332"/>
        <end position="353"/>
    </location>
</feature>
<dbReference type="SMART" id="SM00831">
    <property type="entry name" value="Cation_ATPase_N"/>
    <property type="match status" value="1"/>
</dbReference>
<dbReference type="GO" id="GO:0016887">
    <property type="term" value="F:ATP hydrolysis activity"/>
    <property type="evidence" value="ECO:0007669"/>
    <property type="project" value="InterPro"/>
</dbReference>
<dbReference type="PRINTS" id="PR00119">
    <property type="entry name" value="CATATPASE"/>
</dbReference>
<evidence type="ECO:0000256" key="21">
    <source>
        <dbReference type="ARBA" id="ARBA00049499"/>
    </source>
</evidence>
<feature type="transmembrane region" description="Helical" evidence="22">
    <location>
        <begin position="1012"/>
        <end position="1033"/>
    </location>
</feature>
<dbReference type="InterPro" id="IPR006414">
    <property type="entry name" value="P-type_ATPase_IID"/>
</dbReference>
<keyword evidence="17" id="KW-0739">Sodium transport</keyword>
<evidence type="ECO:0000256" key="14">
    <source>
        <dbReference type="ARBA" id="ARBA00023053"/>
    </source>
</evidence>
<dbReference type="SUPFAM" id="SSF56784">
    <property type="entry name" value="HAD-like"/>
    <property type="match status" value="1"/>
</dbReference>
<dbReference type="InterPro" id="IPR018303">
    <property type="entry name" value="ATPase_P-typ_P_site"/>
</dbReference>
<evidence type="ECO:0000256" key="19">
    <source>
        <dbReference type="ARBA" id="ARBA00035029"/>
    </source>
</evidence>
<feature type="domain" description="Cation-transporting P-type ATPase N-terminal" evidence="23">
    <location>
        <begin position="54"/>
        <end position="128"/>
    </location>
</feature>
<evidence type="ECO:0000256" key="7">
    <source>
        <dbReference type="ARBA" id="ARBA00022723"/>
    </source>
</evidence>
<reference evidence="24 25" key="1">
    <citation type="journal article" date="2016" name="Proc. Natl. Acad. Sci. U.S.A.">
        <title>Comparative genomics of biotechnologically important yeasts.</title>
        <authorList>
            <person name="Riley R."/>
            <person name="Haridas S."/>
            <person name="Wolfe K.H."/>
            <person name="Lopes M.R."/>
            <person name="Hittinger C.T."/>
            <person name="Goeker M."/>
            <person name="Salamov A.A."/>
            <person name="Wisecaver J.H."/>
            <person name="Long T.M."/>
            <person name="Calvey C.H."/>
            <person name="Aerts A.L."/>
            <person name="Barry K.W."/>
            <person name="Choi C."/>
            <person name="Clum A."/>
            <person name="Coughlan A.Y."/>
            <person name="Deshpande S."/>
            <person name="Douglass A.P."/>
            <person name="Hanson S.J."/>
            <person name="Klenk H.-P."/>
            <person name="LaButti K.M."/>
            <person name="Lapidus A."/>
            <person name="Lindquist E.A."/>
            <person name="Lipzen A.M."/>
            <person name="Meier-Kolthoff J.P."/>
            <person name="Ohm R.A."/>
            <person name="Otillar R.P."/>
            <person name="Pangilinan J.L."/>
            <person name="Peng Y."/>
            <person name="Rokas A."/>
            <person name="Rosa C.A."/>
            <person name="Scheuner C."/>
            <person name="Sibirny A.A."/>
            <person name="Slot J.C."/>
            <person name="Stielow J.B."/>
            <person name="Sun H."/>
            <person name="Kurtzman C.P."/>
            <person name="Blackwell M."/>
            <person name="Grigoriev I.V."/>
            <person name="Jeffries T.W."/>
        </authorList>
    </citation>
    <scope>NUCLEOTIDE SEQUENCE [LARGE SCALE GENOMIC DNA]</scope>
    <source>
        <strain evidence="24 25">DSM 6958</strain>
    </source>
</reference>
<dbReference type="InterPro" id="IPR008250">
    <property type="entry name" value="ATPase_P-typ_transduc_dom_A_sf"/>
</dbReference>
<dbReference type="STRING" id="857566.A0A1E3PDB7"/>
<feature type="transmembrane region" description="Helical" evidence="22">
    <location>
        <begin position="359"/>
        <end position="384"/>
    </location>
</feature>
<keyword evidence="13 22" id="KW-1133">Transmembrane helix</keyword>
<feature type="transmembrane region" description="Helical" evidence="22">
    <location>
        <begin position="103"/>
        <end position="123"/>
    </location>
</feature>
<gene>
    <name evidence="24" type="ORF">NADFUDRAFT_84130</name>
</gene>
<dbReference type="GO" id="GO:0006813">
    <property type="term" value="P:potassium ion transport"/>
    <property type="evidence" value="ECO:0007669"/>
    <property type="project" value="UniProtKB-KW"/>
</dbReference>
<dbReference type="PROSITE" id="PS00154">
    <property type="entry name" value="ATPASE_E1_E2"/>
    <property type="match status" value="1"/>
</dbReference>
<dbReference type="AlphaFoldDB" id="A0A1E3PDB7"/>
<feature type="transmembrane region" description="Helical" evidence="22">
    <location>
        <begin position="1045"/>
        <end position="1067"/>
    </location>
</feature>
<dbReference type="FunFam" id="3.40.50.1000:FF:000047">
    <property type="entry name" value="Sodium P-type ATPase"/>
    <property type="match status" value="1"/>
</dbReference>
<dbReference type="InterPro" id="IPR059000">
    <property type="entry name" value="ATPase_P-type_domA"/>
</dbReference>
<dbReference type="FunFam" id="3.40.1110.10:FF:000039">
    <property type="entry name" value="Sodium P-type ATPase"/>
    <property type="match status" value="1"/>
</dbReference>
<dbReference type="Pfam" id="PF00689">
    <property type="entry name" value="Cation_ATPase_C"/>
    <property type="match status" value="1"/>
</dbReference>
<dbReference type="Proteomes" id="UP000095009">
    <property type="component" value="Unassembled WGS sequence"/>
</dbReference>
<dbReference type="SFLD" id="SFLDF00027">
    <property type="entry name" value="p-type_atpase"/>
    <property type="match status" value="1"/>
</dbReference>
<keyword evidence="4" id="KW-1003">Cell membrane</keyword>
<evidence type="ECO:0000256" key="22">
    <source>
        <dbReference type="SAM" id="Phobius"/>
    </source>
</evidence>
<keyword evidence="7" id="KW-0479">Metal-binding</keyword>
<keyword evidence="9" id="KW-0067">ATP-binding</keyword>
<dbReference type="SUPFAM" id="SSF81660">
    <property type="entry name" value="Metal cation-transporting ATPase, ATP-binding domain N"/>
    <property type="match status" value="1"/>
</dbReference>
<keyword evidence="6 22" id="KW-0812">Transmembrane</keyword>
<feature type="transmembrane region" description="Helical" evidence="22">
    <location>
        <begin position="129"/>
        <end position="148"/>
    </location>
</feature>
<evidence type="ECO:0000256" key="11">
    <source>
        <dbReference type="ARBA" id="ARBA00022958"/>
    </source>
</evidence>
<protein>
    <recommendedName>
        <fullName evidence="19">P-type Na(+) transporter</fullName>
        <ecNumber evidence="19">7.2.2.3</ecNumber>
    </recommendedName>
</protein>
<comment type="catalytic activity">
    <reaction evidence="21">
        <text>Na(+)(in) + ATP + H2O = Na(+)(out) + ADP + phosphate + H(+)</text>
        <dbReference type="Rhea" id="RHEA:14633"/>
        <dbReference type="ChEBI" id="CHEBI:15377"/>
        <dbReference type="ChEBI" id="CHEBI:15378"/>
        <dbReference type="ChEBI" id="CHEBI:29101"/>
        <dbReference type="ChEBI" id="CHEBI:30616"/>
        <dbReference type="ChEBI" id="CHEBI:43474"/>
        <dbReference type="ChEBI" id="CHEBI:456216"/>
        <dbReference type="EC" id="7.2.2.3"/>
    </reaction>
    <physiologicalReaction direction="left-to-right" evidence="21">
        <dbReference type="Rhea" id="RHEA:14634"/>
    </physiologicalReaction>
</comment>
<proteinExistence type="inferred from homology"/>
<evidence type="ECO:0000256" key="12">
    <source>
        <dbReference type="ARBA" id="ARBA00022967"/>
    </source>
</evidence>
<dbReference type="Gene3D" id="3.40.1110.10">
    <property type="entry name" value="Calcium-transporting ATPase, cytoplasmic domain N"/>
    <property type="match status" value="1"/>
</dbReference>
<keyword evidence="25" id="KW-1185">Reference proteome</keyword>
<dbReference type="EC" id="7.2.2.3" evidence="19"/>
<keyword evidence="5" id="KW-0633">Potassium transport</keyword>
<comment type="catalytic activity">
    <reaction evidence="20">
        <text>K(+)(in) + ATP + H2O = K(+)(out) + ADP + phosphate + H(+)</text>
        <dbReference type="Rhea" id="RHEA:75815"/>
        <dbReference type="ChEBI" id="CHEBI:15377"/>
        <dbReference type="ChEBI" id="CHEBI:15378"/>
        <dbReference type="ChEBI" id="CHEBI:29103"/>
        <dbReference type="ChEBI" id="CHEBI:30616"/>
        <dbReference type="ChEBI" id="CHEBI:43474"/>
        <dbReference type="ChEBI" id="CHEBI:456216"/>
    </reaction>
</comment>
<evidence type="ECO:0000256" key="16">
    <source>
        <dbReference type="ARBA" id="ARBA00023136"/>
    </source>
</evidence>
<sequence>MTSEKNSPNGFTLSDRKLSQFSEATTVGNNNSNISKGRALEDYASTDATLKTPQPYTLIPEECAKSFDTSLQQGLTTAEAQSRLAKYGENSLSTESGVSISKVIISQVFNAMVLVLIISMAISFGIRDFIAGGVIAGVIAINIGIGTLQEYNAEKTMESLKGLSSPTARVIRNGEDVTIPSVELVPGDLVVVKVGETVPADCRIITSMNLETDEALLTGESLPILKDPDAIFDINEDVPVGDRANMIFSSSVISKGRATAIATSTGMQTEIGIIAESLKGKKKAVREVKRDENGNARKRDYASAIAGTFNDAVGAFLGTTTGTPLQQTLAKLAIFLFGVAVVFAIVVMAAQKFKVNREVAVYAICVALSMIPASLVVVLTITMAAGAKVMVKRNVIIRKLDSLEALGAVNDICSDKTGTLTQGKMITKKVWIPTVGTYSVSDTQEPFNPEIGKISLVPLDPSNEFHKLREIDDKFLPETRFIDPTQTDIHSEYFQRWLYTASLANIANVFYDDKESSWKANGDPTEIAIQVFAHRLNYQRSNFTDRANASFSHLAEYPFDSTVKRMTAVYKAAESGDIQVFTKGAVERVLECCDSWYGLPAARSEVPVPIDDNCQALVHENMEALAKQGLRVLAFAQKSIPSSMDTNWSSTERGNVEKNLTFLGLVGIYDPPRAESAGAVKKCHKAGINVHMLTGDHPGTARAIAQEVGILPHNLYHYSEDIVKIMVMTASEFDALDDDQIDALPVLPLVIARCAPTTKVRMIDALHRREKFAAMTGDGVNDSPSLKRADVGIAMGIAGSDVAKDASDIVLSDDNFASILNAVEEGRRMSDNIHKFALHLLAGNVSQALYLLLGLVFIDNSGFSVFPLSPVEVLWIIMITSSFPAMGLGQERAQPDIMQRPPKDPKKGIFTWEVIIDMCMYGLILAVICIATFVGIVYGDGNGDLGYDCNKEYNDACHFVFRARSTTFVQMTWCLLVLAWEVIDMRRSLFAMHPETDTPYTQVFRDLWSNQFLFWSVVGGFVVTFPVIYIPVINTKVFLHSPITWEWALGFAGLFVFIACVELYKWVKRITIRHFLKKNEVVLNPEHQLERNSPFAKYASFSRQNTMEV</sequence>
<evidence type="ECO:0000313" key="24">
    <source>
        <dbReference type="EMBL" id="ODQ63439.1"/>
    </source>
</evidence>
<evidence type="ECO:0000256" key="3">
    <source>
        <dbReference type="ARBA" id="ARBA00022448"/>
    </source>
</evidence>
<dbReference type="Pfam" id="PF13246">
    <property type="entry name" value="Cation_ATPase"/>
    <property type="match status" value="1"/>
</dbReference>
<dbReference type="SFLD" id="SFLDS00003">
    <property type="entry name" value="Haloacid_Dehalogenase"/>
    <property type="match status" value="1"/>
</dbReference>
<evidence type="ECO:0000256" key="8">
    <source>
        <dbReference type="ARBA" id="ARBA00022741"/>
    </source>
</evidence>
<keyword evidence="12" id="KW-1278">Translocase</keyword>
<evidence type="ECO:0000256" key="6">
    <source>
        <dbReference type="ARBA" id="ARBA00022692"/>
    </source>
</evidence>
<dbReference type="OrthoDB" id="3352408at2759"/>
<dbReference type="Gene3D" id="1.20.1110.10">
    <property type="entry name" value="Calcium-transporting ATPase, transmembrane domain"/>
    <property type="match status" value="2"/>
</dbReference>
<dbReference type="Pfam" id="PF00122">
    <property type="entry name" value="E1-E2_ATPase"/>
    <property type="match status" value="1"/>
</dbReference>
<dbReference type="GO" id="GO:0005886">
    <property type="term" value="C:plasma membrane"/>
    <property type="evidence" value="ECO:0007669"/>
    <property type="project" value="UniProtKB-SubCell"/>
</dbReference>
<evidence type="ECO:0000256" key="9">
    <source>
        <dbReference type="ARBA" id="ARBA00022840"/>
    </source>
</evidence>
<evidence type="ECO:0000256" key="5">
    <source>
        <dbReference type="ARBA" id="ARBA00022538"/>
    </source>
</evidence>
<keyword evidence="10" id="KW-0460">Magnesium</keyword>
<dbReference type="SFLD" id="SFLDG00002">
    <property type="entry name" value="C1.7:_P-type_atpase_like"/>
    <property type="match status" value="1"/>
</dbReference>
<dbReference type="EMBL" id="KV454414">
    <property type="protein sequence ID" value="ODQ63439.1"/>
    <property type="molecule type" value="Genomic_DNA"/>
</dbReference>
<dbReference type="NCBIfam" id="TIGR01494">
    <property type="entry name" value="ATPase_P-type"/>
    <property type="match status" value="3"/>
</dbReference>
<dbReference type="InterPro" id="IPR036412">
    <property type="entry name" value="HAD-like_sf"/>
</dbReference>
<dbReference type="FunFam" id="1.20.1110.10:FF:000015">
    <property type="entry name" value="Sodium ion P-type ATPase"/>
    <property type="match status" value="1"/>
</dbReference>
<evidence type="ECO:0000313" key="25">
    <source>
        <dbReference type="Proteomes" id="UP000095009"/>
    </source>
</evidence>
<dbReference type="InterPro" id="IPR004014">
    <property type="entry name" value="ATPase_P-typ_cation-transptr_N"/>
</dbReference>
<dbReference type="InterPro" id="IPR023298">
    <property type="entry name" value="ATPase_P-typ_TM_dom_sf"/>
</dbReference>
<feature type="transmembrane region" description="Helical" evidence="22">
    <location>
        <begin position="959"/>
        <end position="983"/>
    </location>
</feature>
<comment type="similarity">
    <text evidence="18">Belongs to the cation transport ATPase (P-type) (TC 3.A.3) family. Type IID subfamily.</text>
</comment>
<feature type="transmembrane region" description="Helical" evidence="22">
    <location>
        <begin position="873"/>
        <end position="889"/>
    </location>
</feature>
<dbReference type="Pfam" id="PF00690">
    <property type="entry name" value="Cation_ATPase_N"/>
    <property type="match status" value="1"/>
</dbReference>
<dbReference type="SUPFAM" id="SSF81665">
    <property type="entry name" value="Calcium ATPase, transmembrane domain M"/>
    <property type="match status" value="1"/>
</dbReference>
<dbReference type="InterPro" id="IPR006068">
    <property type="entry name" value="ATPase_P-typ_cation-transptr_C"/>
</dbReference>
<keyword evidence="14" id="KW-0915">Sodium</keyword>
<feature type="transmembrane region" description="Helical" evidence="22">
    <location>
        <begin position="910"/>
        <end position="939"/>
    </location>
</feature>
<evidence type="ECO:0000256" key="4">
    <source>
        <dbReference type="ARBA" id="ARBA00022475"/>
    </source>
</evidence>
<comment type="cofactor">
    <cofactor evidence="1">
        <name>Mg(2+)</name>
        <dbReference type="ChEBI" id="CHEBI:18420"/>
    </cofactor>
</comment>
<evidence type="ECO:0000256" key="1">
    <source>
        <dbReference type="ARBA" id="ARBA00001946"/>
    </source>
</evidence>
<evidence type="ECO:0000256" key="18">
    <source>
        <dbReference type="ARBA" id="ARBA00035017"/>
    </source>
</evidence>
<dbReference type="CDD" id="cd02086">
    <property type="entry name" value="P-type_ATPase_Na_ENA"/>
    <property type="match status" value="1"/>
</dbReference>
<dbReference type="NCBIfam" id="TIGR01523">
    <property type="entry name" value="ATPase-IID_K-Na"/>
    <property type="match status" value="1"/>
</dbReference>
<name>A0A1E3PDB7_9ASCO</name>
<feature type="transmembrane region" description="Helical" evidence="22">
    <location>
        <begin position="836"/>
        <end position="858"/>
    </location>
</feature>
<dbReference type="InterPro" id="IPR044492">
    <property type="entry name" value="P_typ_ATPase_HD_dom"/>
</dbReference>